<gene>
    <name evidence="2" type="ORF">FXB40_25010</name>
</gene>
<dbReference type="AlphaFoldDB" id="A0A5D3K9R7"/>
<protein>
    <recommendedName>
        <fullName evidence="1">DUF6259 domain-containing protein</fullName>
    </recommendedName>
</protein>
<comment type="caution">
    <text evidence="2">The sequence shown here is derived from an EMBL/GenBank/DDBJ whole genome shotgun (WGS) entry which is preliminary data.</text>
</comment>
<sequence>MDDHGNRHPINVQTRITAHEDRIVFAVALNNKSDHVIENVYFPELGDIQPPPSGHLDYFAYSYATGRRSSIWPNFKSDAHRWTTLGIGYWSHSHPFSLGGSIPTVPWILLEDGAMGVYVGVDEPSVELVTWLAELTPGYGDSLDAETPSGARASETAAHTVAVRFAAVHVPYIGPGEHRALTPIAMAAYKGDWHAGVDRYKQRRAAWGLDTALAPSWASEPHSWLQLCLKTGEGQRRRVSFAQLPEIAAECAKHGVAAIQLSGWQEGGMDQSYPSCDPDQELGGSEALRTAIARCQQLGVKIVLFTEFIKADRSTEWFHRVLANEAVKDPYGDYYMHPGYRFDTITQLLDINTKRLVPMCFLSERYLQICQEEFAKIVLLNADGILHDQAWSHVPALVCFDGSHNHRRAAPVSANDREIVTRFRKECGVGDNFLFACEAPYDWQLDAYQLGYHRSEHPNHSPVSRYLRPDAILMTAVTGFDDRNMINQCLLYRYVISYEPFNFQGRLSDALNTVAYGARMDQLRTELREWVWDATFIDTVGVDVRRSDGSRHHPYSAFRHRDGQIAVVVSNFSGQQTDKLSVIVDGQPTPLRYRLVDDPRWRRVDSNLAIPPRSAAVLIPITASVALAD</sequence>
<organism evidence="2 3">
    <name type="scientific">Bradyrhizobium rifense</name>
    <dbReference type="NCBI Taxonomy" id="515499"/>
    <lineage>
        <taxon>Bacteria</taxon>
        <taxon>Pseudomonadati</taxon>
        <taxon>Pseudomonadota</taxon>
        <taxon>Alphaproteobacteria</taxon>
        <taxon>Hyphomicrobiales</taxon>
        <taxon>Nitrobacteraceae</taxon>
        <taxon>Bradyrhizobium</taxon>
    </lineage>
</organism>
<dbReference type="RefSeq" id="WP_148774838.1">
    <property type="nucleotide sequence ID" value="NZ_VSSS01000038.1"/>
</dbReference>
<dbReference type="InterPro" id="IPR046226">
    <property type="entry name" value="DUF6259"/>
</dbReference>
<reference evidence="2 3" key="1">
    <citation type="submission" date="2019-08" db="EMBL/GenBank/DDBJ databases">
        <title>Bradyrhizobium hipponensis sp. nov., a rhizobium isolated from a Lupinus angustifolius root nodule in Tunisia.</title>
        <authorList>
            <person name="Off K."/>
            <person name="Rejili M."/>
            <person name="Mars M."/>
            <person name="Brachmann A."/>
            <person name="Marin M."/>
        </authorList>
    </citation>
    <scope>NUCLEOTIDE SEQUENCE [LARGE SCALE GENOMIC DNA]</scope>
    <source>
        <strain evidence="2 3">CTAW71</strain>
    </source>
</reference>
<dbReference type="InterPro" id="IPR017853">
    <property type="entry name" value="GH"/>
</dbReference>
<evidence type="ECO:0000313" key="2">
    <source>
        <dbReference type="EMBL" id="TYL92370.1"/>
    </source>
</evidence>
<dbReference type="SUPFAM" id="SSF51445">
    <property type="entry name" value="(Trans)glycosidases"/>
    <property type="match status" value="1"/>
</dbReference>
<dbReference type="Pfam" id="PF19773">
    <property type="entry name" value="DUF6259"/>
    <property type="match status" value="1"/>
</dbReference>
<feature type="domain" description="DUF6259" evidence="1">
    <location>
        <begin position="186"/>
        <end position="407"/>
    </location>
</feature>
<evidence type="ECO:0000259" key="1">
    <source>
        <dbReference type="Pfam" id="PF19773"/>
    </source>
</evidence>
<keyword evidence="3" id="KW-1185">Reference proteome</keyword>
<dbReference type="EMBL" id="VSSS01000038">
    <property type="protein sequence ID" value="TYL92370.1"/>
    <property type="molecule type" value="Genomic_DNA"/>
</dbReference>
<proteinExistence type="predicted"/>
<evidence type="ECO:0000313" key="3">
    <source>
        <dbReference type="Proteomes" id="UP000324758"/>
    </source>
</evidence>
<dbReference type="Proteomes" id="UP000324758">
    <property type="component" value="Unassembled WGS sequence"/>
</dbReference>
<dbReference type="Gene3D" id="3.20.20.80">
    <property type="entry name" value="Glycosidases"/>
    <property type="match status" value="1"/>
</dbReference>
<accession>A0A5D3K9R7</accession>
<dbReference type="OrthoDB" id="5077666at2"/>
<name>A0A5D3K9R7_9BRAD</name>